<dbReference type="KEGG" id="shj:SHELI_v1c01800"/>
<evidence type="ECO:0000313" key="2">
    <source>
        <dbReference type="Proteomes" id="UP000094378"/>
    </source>
</evidence>
<sequence length="269" mass="32376">MQIKEWEYYSHIPKDMISNEVYMLLSIFGAENKYLKLLEKRWFEKRDLEDFRQYMEEAFEQCEISNKTEVNRDSLSCLLRLMAICDTFSDYEYIYDVSSEIYLSNKSKHNELRLYDYAFKQLINSTSYALLKEIAEINIISKYKSLKNEVVQEADKIVQNENLKSVIPMTYSLNDLLSDLLDLLEDDSDNQREFEVADEVFLYNFAIYYSTKFYFTLLLREKIILEEERINKITIEEYKPLIEEDDMRKSETIMLNDDSKEIFYKTLKN</sequence>
<keyword evidence="2" id="KW-1185">Reference proteome</keyword>
<proteinExistence type="predicted"/>
<reference evidence="1 2" key="1">
    <citation type="submission" date="2016-08" db="EMBL/GenBank/DDBJ databases">
        <title>Complete genome sequence of Spiroplasma helicoides TABS-2 (DSM 22551).</title>
        <authorList>
            <person name="Shen W.-Y."/>
            <person name="Lo W.-S."/>
            <person name="Lai Y.-C."/>
            <person name="Kuo C.-H."/>
        </authorList>
    </citation>
    <scope>NUCLEOTIDE SEQUENCE [LARGE SCALE GENOMIC DNA]</scope>
    <source>
        <strain evidence="1 2">TABS-2</strain>
    </source>
</reference>
<evidence type="ECO:0000313" key="1">
    <source>
        <dbReference type="EMBL" id="AOG60135.1"/>
    </source>
</evidence>
<gene>
    <name evidence="1" type="ORF">SHELI_v1c01800</name>
</gene>
<dbReference type="PATRIC" id="fig|216938.3.peg.180"/>
<dbReference type="AlphaFoldDB" id="A0A1B3SJM9"/>
<protein>
    <submittedName>
        <fullName evidence="1">Uncharacterized protein</fullName>
    </submittedName>
</protein>
<dbReference type="EMBL" id="CP017015">
    <property type="protein sequence ID" value="AOG60135.1"/>
    <property type="molecule type" value="Genomic_DNA"/>
</dbReference>
<dbReference type="Proteomes" id="UP000094378">
    <property type="component" value="Chromosome"/>
</dbReference>
<name>A0A1B3SJM9_9MOLU</name>
<dbReference type="RefSeq" id="WP_069115911.1">
    <property type="nucleotide sequence ID" value="NZ_CP017015.1"/>
</dbReference>
<dbReference type="STRING" id="216938.SHELI_v1c01800"/>
<organism evidence="1 2">
    <name type="scientific">Spiroplasma helicoides</name>
    <dbReference type="NCBI Taxonomy" id="216938"/>
    <lineage>
        <taxon>Bacteria</taxon>
        <taxon>Bacillati</taxon>
        <taxon>Mycoplasmatota</taxon>
        <taxon>Mollicutes</taxon>
        <taxon>Entomoplasmatales</taxon>
        <taxon>Spiroplasmataceae</taxon>
        <taxon>Spiroplasma</taxon>
    </lineage>
</organism>
<dbReference type="OrthoDB" id="388693at2"/>
<accession>A0A1B3SJM9</accession>